<geneLocation type="plasmid" evidence="1">
    <name>unnamed</name>
</geneLocation>
<accession>W5T627</accession>
<dbReference type="EMBL" id="CP005692">
    <property type="protein sequence ID" value="AHH14667.1"/>
    <property type="molecule type" value="Genomic_DNA"/>
</dbReference>
<organism evidence="1">
    <name type="scientific">Borrelia hermsii MTW</name>
    <dbReference type="NCBI Taxonomy" id="1313291"/>
    <lineage>
        <taxon>Bacteria</taxon>
        <taxon>Pseudomonadati</taxon>
        <taxon>Spirochaetota</taxon>
        <taxon>Spirochaetia</taxon>
        <taxon>Spirochaetales</taxon>
        <taxon>Borreliaceae</taxon>
        <taxon>Borrelia</taxon>
    </lineage>
</organism>
<protein>
    <submittedName>
        <fullName evidence="1">Uncharacterized protein</fullName>
    </submittedName>
</protein>
<proteinExistence type="predicted"/>
<evidence type="ECO:0000313" key="1">
    <source>
        <dbReference type="EMBL" id="AHH14667.1"/>
    </source>
</evidence>
<dbReference type="AlphaFoldDB" id="W5T627"/>
<dbReference type="HOGENOM" id="CLU_3018628_0_0_12"/>
<keyword evidence="1" id="KW-0614">Plasmid</keyword>
<name>W5T627_BORHE</name>
<gene>
    <name evidence="1" type="ORF">BHW_0900039</name>
</gene>
<reference evidence="1" key="1">
    <citation type="submission" date="2013-04" db="EMBL/GenBank/DDBJ databases">
        <title>Comparative Genomics of Relapsing Fever Spirochetes.</title>
        <authorList>
            <person name="Schwan T.G."/>
            <person name="Raffel S.J."/>
            <person name="Porcella S.F."/>
            <person name="Martens C.A."/>
            <person name="Bruno D.P."/>
            <person name="Ricklefs S.M."/>
            <person name="Barbian K.B."/>
        </authorList>
    </citation>
    <scope>NUCLEOTIDE SEQUENCE</scope>
    <source>
        <strain evidence="1">MTW</strain>
        <plasmid evidence="1">unnamed</plasmid>
    </source>
</reference>
<feature type="non-terminal residue" evidence="1">
    <location>
        <position position="1"/>
    </location>
</feature>
<sequence>LCGYIIMIVFLMIECEQQTKGKSATSGGVRRGLSEIGRSTEGIFLVYRVGNRCVGL</sequence>